<dbReference type="PANTHER" id="PTHR10357:SF216">
    <property type="entry name" value="MALTOOLIGOSYL TREHALOSE SYNTHASE-RELATED"/>
    <property type="match status" value="1"/>
</dbReference>
<dbReference type="Gene3D" id="1.10.150.200">
    <property type="entry name" value="Maltooligosyl trehalose synthase, domain 3"/>
    <property type="match status" value="1"/>
</dbReference>
<dbReference type="PANTHER" id="PTHR10357">
    <property type="entry name" value="ALPHA-AMYLASE FAMILY MEMBER"/>
    <property type="match status" value="1"/>
</dbReference>
<dbReference type="GO" id="GO:0030980">
    <property type="term" value="P:alpha-glucan catabolic process"/>
    <property type="evidence" value="ECO:0007669"/>
    <property type="project" value="TreeGrafter"/>
</dbReference>
<dbReference type="InterPro" id="IPR017853">
    <property type="entry name" value="GH"/>
</dbReference>
<dbReference type="GO" id="GO:0047470">
    <property type="term" value="F:(1,4)-alpha-D-glucan 1-alpha-D-glucosylmutase activity"/>
    <property type="evidence" value="ECO:0007669"/>
    <property type="project" value="UniProtKB-EC"/>
</dbReference>
<sequence>MIPRATARLQLHADFTFDDARAVLDHYAALGVSHLYLSPLTRARPGSTHGYDVIDPTRVDEALGGRAGLRRLAEDAAARRMGLIADIVPNHMAADARNPWWRDVLEHGAASAHARVFDIDWAAGEGRILLPLLPRSYGDALAAGDIRLVRGHGAAAVLAGGQTLPLARGDGDADPRDFDPASDAGRARLHALLERQHYRLAWWRAAACRLNWRRFFLVSELVGVRVEDPAVFQATHALILDLYGEGLLDGLRIDHIDGLAEPGAYLRRLRAALQAAAPDRNPYLVVEKILAPGETPDRRWPIEGTTGYDFMDDAGALLHAPAARRPLLAFWRACGGSPHRHARQLRAIRASLLDRQMAGEFRALVQAWAAAARHDPRARRWGTDAWRRLLRTWLAGFPVYRSYAEDGGPSEADRAAWAEAGRVARTRLPAEDAGLLDLWLAWLAPPSPRVLPALRRLQQLTPPLAAKSLEDTLFYRYGPLLSRNEVGASPRRFSLDGAAFHRRNLRRARDWPLAMLATATHDHKRGEDVRARLAALTEMPGPWTRFALRWLELPPRNRLVPTDRYMLLQTLVGSWPSAWPADATRLDPRAVRAWLARVAQWQRKALREAGLRSSWTDPDAAYEADAQACLDALDPDAEDPRPLKTLAAFVAPLAAPGWINGLAQALLRNTAPGIPDLYQGTETWDESLVDPDNRRPVDHRRLDRLLAGPPPHAPTPADWRGGRVKQYLIQTALALRAAHPRLFCAGSGYVPVAAEGPRARHVVAFLRGGGDDWALVVAPRLCALPLAGYARGEAAEACRYWEGTALVLPPAGAGGWKDVLGAGAAEAGSDGRLPLAALLRRWPVALCVRAAGASAP</sequence>
<evidence type="ECO:0000313" key="2">
    <source>
        <dbReference type="EMBL" id="CDM25157.1"/>
    </source>
</evidence>
<reference evidence="2 3" key="1">
    <citation type="journal article" date="2014" name="BMC Microbiol.">
        <title>The oxygen-independent metabolism of cyclic monoterpenes in Castellaniella defragrans 65Phen.</title>
        <authorList>
            <person name="Petasch J."/>
            <person name="Disch E.M."/>
            <person name="Markert S."/>
            <person name="Becher D."/>
            <person name="Schweder T."/>
            <person name="Huttel B."/>
            <person name="Reinhardt R."/>
            <person name="Harder J."/>
        </authorList>
    </citation>
    <scope>NUCLEOTIDE SEQUENCE [LARGE SCALE GENOMIC DNA]</scope>
    <source>
        <strain evidence="2">65Phen</strain>
    </source>
</reference>
<dbReference type="Gene3D" id="1.10.10.470">
    <property type="entry name" value="Maltooligosyl trehalose synthase, domain 4"/>
    <property type="match status" value="1"/>
</dbReference>
<organism evidence="2 3">
    <name type="scientific">Castellaniella defragrans (strain DSM 12143 / CCUG 39792 / 65Phen)</name>
    <name type="common">Alcaligenes defragrans</name>
    <dbReference type="NCBI Taxonomy" id="1437824"/>
    <lineage>
        <taxon>Bacteria</taxon>
        <taxon>Pseudomonadati</taxon>
        <taxon>Pseudomonadota</taxon>
        <taxon>Betaproteobacteria</taxon>
        <taxon>Burkholderiales</taxon>
        <taxon>Alcaligenaceae</taxon>
        <taxon>Castellaniella</taxon>
    </lineage>
</organism>
<dbReference type="eggNOG" id="COG3280">
    <property type="taxonomic scope" value="Bacteria"/>
</dbReference>
<keyword evidence="2" id="KW-0413">Isomerase</keyword>
<dbReference type="EMBL" id="HG916765">
    <property type="protein sequence ID" value="CDM25157.1"/>
    <property type="molecule type" value="Genomic_DNA"/>
</dbReference>
<dbReference type="GO" id="GO:0005992">
    <property type="term" value="P:trehalose biosynthetic process"/>
    <property type="evidence" value="ECO:0007669"/>
    <property type="project" value="TreeGrafter"/>
</dbReference>
<proteinExistence type="predicted"/>
<dbReference type="OrthoDB" id="9761577at2"/>
<name>W8X4Y9_CASD6</name>
<dbReference type="InterPro" id="IPR013797">
    <property type="entry name" value="Maltooligo_trehalose_synth_4"/>
</dbReference>
<dbReference type="SMART" id="SM00642">
    <property type="entry name" value="Aamy"/>
    <property type="match status" value="1"/>
</dbReference>
<dbReference type="CDD" id="cd11336">
    <property type="entry name" value="AmyAc_MTSase"/>
    <property type="match status" value="1"/>
</dbReference>
<dbReference type="RefSeq" id="WP_148304965.1">
    <property type="nucleotide sequence ID" value="NZ_HG916765.1"/>
</dbReference>
<dbReference type="Proteomes" id="UP000019805">
    <property type="component" value="Chromosome"/>
</dbReference>
<keyword evidence="3" id="KW-1185">Reference proteome</keyword>
<dbReference type="NCBIfam" id="TIGR02401">
    <property type="entry name" value="trehalose_TreY"/>
    <property type="match status" value="1"/>
</dbReference>
<dbReference type="AlphaFoldDB" id="W8X4Y9"/>
<dbReference type="InterPro" id="IPR006047">
    <property type="entry name" value="GH13_cat_dom"/>
</dbReference>
<gene>
    <name evidence="2" type="ORF">BN940_13541</name>
</gene>
<dbReference type="EC" id="5.4.99.15" evidence="2"/>
<dbReference type="Pfam" id="PF00128">
    <property type="entry name" value="Alpha-amylase"/>
    <property type="match status" value="1"/>
</dbReference>
<evidence type="ECO:0000259" key="1">
    <source>
        <dbReference type="SMART" id="SM00642"/>
    </source>
</evidence>
<dbReference type="KEGG" id="cdn:BN940_13541"/>
<protein>
    <submittedName>
        <fullName evidence="2">Malto-oligosyltrehalose synthase</fullName>
        <ecNumber evidence="2">5.4.99.15</ecNumber>
    </submittedName>
</protein>
<evidence type="ECO:0000313" key="3">
    <source>
        <dbReference type="Proteomes" id="UP000019805"/>
    </source>
</evidence>
<dbReference type="Gene3D" id="3.20.20.80">
    <property type="entry name" value="Glycosidases"/>
    <property type="match status" value="1"/>
</dbReference>
<dbReference type="HOGENOM" id="CLU_005045_1_0_4"/>
<dbReference type="SUPFAM" id="SSF51445">
    <property type="entry name" value="(Trans)glycosidases"/>
    <property type="match status" value="1"/>
</dbReference>
<dbReference type="PATRIC" id="fig|1437824.5.peg.2674"/>
<accession>W8X4Y9</accession>
<feature type="domain" description="Glycosyl hydrolase family 13 catalytic" evidence="1">
    <location>
        <begin position="6"/>
        <end position="431"/>
    </location>
</feature>
<dbReference type="Gene3D" id="3.30.1590.10">
    <property type="entry name" value="Maltooligosyl trehalose synthase, domain 2"/>
    <property type="match status" value="1"/>
</dbReference>
<dbReference type="STRING" id="1437824.BN940_13541"/>
<dbReference type="InterPro" id="IPR012767">
    <property type="entry name" value="Trehalose_TreY"/>
</dbReference>